<dbReference type="AlphaFoldDB" id="A0A3S9NFG1"/>
<dbReference type="InterPro" id="IPR005135">
    <property type="entry name" value="Endo/exonuclease/phosphatase"/>
</dbReference>
<dbReference type="PANTHER" id="PTHR42834">
    <property type="entry name" value="ENDONUCLEASE/EXONUCLEASE/PHOSPHATASE FAMILY PROTEIN (AFU_ORTHOLOGUE AFUA_3G09210)"/>
    <property type="match status" value="1"/>
</dbReference>
<dbReference type="PANTHER" id="PTHR42834:SF1">
    <property type="entry name" value="ENDONUCLEASE_EXONUCLEASE_PHOSPHATASE FAMILY PROTEIN (AFU_ORTHOLOGUE AFUA_3G09210)"/>
    <property type="match status" value="1"/>
</dbReference>
<proteinExistence type="predicted"/>
<keyword evidence="3" id="KW-0540">Nuclease</keyword>
<evidence type="ECO:0000313" key="3">
    <source>
        <dbReference type="EMBL" id="AZQ54482.1"/>
    </source>
</evidence>
<evidence type="ECO:0000259" key="2">
    <source>
        <dbReference type="Pfam" id="PF03372"/>
    </source>
</evidence>
<dbReference type="NCBIfam" id="NF033681">
    <property type="entry name" value="ExeM_NucH_DNase"/>
    <property type="match status" value="1"/>
</dbReference>
<dbReference type="Gene3D" id="3.60.10.10">
    <property type="entry name" value="Endonuclease/exonuclease/phosphatase"/>
    <property type="match status" value="1"/>
</dbReference>
<dbReference type="Pfam" id="PF03372">
    <property type="entry name" value="Exo_endo_phos"/>
    <property type="match status" value="1"/>
</dbReference>
<dbReference type="EMBL" id="CP034547">
    <property type="protein sequence ID" value="AZQ54482.1"/>
    <property type="molecule type" value="Genomic_DNA"/>
</dbReference>
<organism evidence="3 4">
    <name type="scientific">Burkholderia cenocepacia</name>
    <dbReference type="NCBI Taxonomy" id="95486"/>
    <lineage>
        <taxon>Bacteria</taxon>
        <taxon>Pseudomonadati</taxon>
        <taxon>Pseudomonadota</taxon>
        <taxon>Betaproteobacteria</taxon>
        <taxon>Burkholderiales</taxon>
        <taxon>Burkholderiaceae</taxon>
        <taxon>Burkholderia</taxon>
        <taxon>Burkholderia cepacia complex</taxon>
    </lineage>
</organism>
<dbReference type="SUPFAM" id="SSF56219">
    <property type="entry name" value="DNase I-like"/>
    <property type="match status" value="1"/>
</dbReference>
<dbReference type="CDD" id="cd10283">
    <property type="entry name" value="MnuA_DNase1-like"/>
    <property type="match status" value="1"/>
</dbReference>
<dbReference type="InterPro" id="IPR036691">
    <property type="entry name" value="Endo/exonu/phosph_ase_sf"/>
</dbReference>
<gene>
    <name evidence="3" type="ORF">D5R55_26585</name>
</gene>
<protein>
    <submittedName>
        <fullName evidence="3">ExeM/NucH family extracellular endonuclease</fullName>
    </submittedName>
</protein>
<dbReference type="InterPro" id="IPR047971">
    <property type="entry name" value="ExeM-like"/>
</dbReference>
<feature type="region of interest" description="Disordered" evidence="1">
    <location>
        <begin position="604"/>
        <end position="623"/>
    </location>
</feature>
<name>A0A3S9NFG1_9BURK</name>
<reference evidence="3 4" key="1">
    <citation type="submission" date="2018-12" db="EMBL/GenBank/DDBJ databases">
        <title>Cadmium resistance mechanism in endophytic bacteria Burkholderia cenocepacia YG-3.</title>
        <authorList>
            <person name="Zhang X."/>
            <person name="Wang X."/>
            <person name="Zhu Y."/>
        </authorList>
    </citation>
    <scope>NUCLEOTIDE SEQUENCE [LARGE SCALE GENOMIC DNA]</scope>
    <source>
        <strain evidence="3 4">YG-3</strain>
    </source>
</reference>
<feature type="domain" description="Endonuclease/exonuclease/phosphatase" evidence="2">
    <location>
        <begin position="308"/>
        <end position="594"/>
    </location>
</feature>
<sequence length="623" mass="65248">MSRPLSLFAVALFVVVSVVLSVARFARPAAAPLPVSSGCGGAATAIAEIRRAGRPSPLAGQTTSIEAVVTAAFGGADGLGGFFVQQADAQRQRRPGVPEGLFVYAPNAHAEPGDLVHLTGKVDERYGRTQFTLTGRVAVCARGQTVTPAALTLPVASPVVLAAHEAMRVRLPQTLTVSDTNELGRYGSIVLSNGRLRAPTQVAPPAEAAAHAAANVLNRIVLDDGSSRRDPAVVRYPPPALSAANTLRAGYTVRGVEGVLELRYGAWRLQPVAGTAPVFDAAANPRPGAPARHPHADVRVVSFNVFNYFNGDGRGGGFDAPANRGAKTPGAFARQEAKIVAALRALRADVIGLMEIANNGHGDASAIRRLAAQLGDGWRAVDPGSARLGHDAIAVALLYDSRTVEPIGRAATVSLGGRHRPPLAQTFRRIGGARAFTVAVNHLKSKNCPHASGADLDQSDGQGCWNAARTRAAARVADWLAASPTGVAADGVLLIGDLNSYAKEDPVRTLEARGYANLVARFVGDAAYSYVFRGEAGNLDHALATPPLAARVKAVQFWHINADEPLVLQPVPDYKTRARRSAYYAPDAYRSSDHDPIVIDVALDDDGTHSASGTNHAPRSGVE</sequence>
<evidence type="ECO:0000256" key="1">
    <source>
        <dbReference type="SAM" id="MobiDB-lite"/>
    </source>
</evidence>
<dbReference type="RefSeq" id="WP_126367304.1">
    <property type="nucleotide sequence ID" value="NZ_CP034547.1"/>
</dbReference>
<accession>A0A3S9NFG1</accession>
<dbReference type="Proteomes" id="UP000277191">
    <property type="component" value="Chromosome 3"/>
</dbReference>
<keyword evidence="3" id="KW-0378">Hydrolase</keyword>
<dbReference type="CDD" id="cd04486">
    <property type="entry name" value="YhcR_OBF_like"/>
    <property type="match status" value="1"/>
</dbReference>
<keyword evidence="3" id="KW-0255">Endonuclease</keyword>
<dbReference type="GO" id="GO:0004519">
    <property type="term" value="F:endonuclease activity"/>
    <property type="evidence" value="ECO:0007669"/>
    <property type="project" value="UniProtKB-KW"/>
</dbReference>
<evidence type="ECO:0000313" key="4">
    <source>
        <dbReference type="Proteomes" id="UP000277191"/>
    </source>
</evidence>